<dbReference type="Proteomes" id="UP000632766">
    <property type="component" value="Unassembled WGS sequence"/>
</dbReference>
<organism evidence="1 2">
    <name type="scientific">Amazonocrinis nigriterrae CENA67</name>
    <dbReference type="NCBI Taxonomy" id="2794033"/>
    <lineage>
        <taxon>Bacteria</taxon>
        <taxon>Bacillati</taxon>
        <taxon>Cyanobacteriota</taxon>
        <taxon>Cyanophyceae</taxon>
        <taxon>Nostocales</taxon>
        <taxon>Nostocaceae</taxon>
        <taxon>Amazonocrinis</taxon>
        <taxon>Amazonocrinis nigriterrae</taxon>
    </lineage>
</organism>
<dbReference type="EMBL" id="JAECZC010000102">
    <property type="protein sequence ID" value="MBH8566693.1"/>
    <property type="molecule type" value="Genomic_DNA"/>
</dbReference>
<keyword evidence="2" id="KW-1185">Reference proteome</keyword>
<comment type="caution">
    <text evidence="1">The sequence shown here is derived from an EMBL/GenBank/DDBJ whole genome shotgun (WGS) entry which is preliminary data.</text>
</comment>
<accession>A0A8J7LBG0</accession>
<dbReference type="AlphaFoldDB" id="A0A8J7LBG0"/>
<protein>
    <submittedName>
        <fullName evidence="1">Uncharacterized protein</fullName>
    </submittedName>
</protein>
<sequence length="92" mass="10783">MWEQSSMMNVWRREATSAIEGVVAKFDLNSMNKDQKARLRCAIDAAYPFELQKNHPYQIWLDERRKAFSRLGLDENENKVGETSDQLSLFDL</sequence>
<proteinExistence type="predicted"/>
<gene>
    <name evidence="1" type="ORF">I8748_31850</name>
</gene>
<evidence type="ECO:0000313" key="2">
    <source>
        <dbReference type="Proteomes" id="UP000632766"/>
    </source>
</evidence>
<dbReference type="RefSeq" id="WP_214662837.1">
    <property type="nucleotide sequence ID" value="NZ_JAECZC010000102.1"/>
</dbReference>
<evidence type="ECO:0000313" key="1">
    <source>
        <dbReference type="EMBL" id="MBH8566693.1"/>
    </source>
</evidence>
<name>A0A8J7LBG0_9NOST</name>
<reference evidence="1 2" key="1">
    <citation type="journal article" date="2021" name="Int. J. Syst. Evol. Microbiol.">
        <title>Amazonocrinis nigriterrae gen. nov., sp. nov., Atlanticothrix silvestris gen. nov., sp. nov. and Dendronalium phyllosphericum gen. nov., sp. nov., nostocacean cyanobacteria from Brazilian environments.</title>
        <authorList>
            <person name="Alvarenga D.O."/>
            <person name="Andreote A.P.D."/>
            <person name="Branco L.H.Z."/>
            <person name="Delbaje E."/>
            <person name="Cruz R.B."/>
            <person name="Varani A.M."/>
            <person name="Fiore M.F."/>
        </authorList>
    </citation>
    <scope>NUCLEOTIDE SEQUENCE [LARGE SCALE GENOMIC DNA]</scope>
    <source>
        <strain evidence="1 2">CENA67</strain>
    </source>
</reference>